<evidence type="ECO:0000256" key="1">
    <source>
        <dbReference type="ARBA" id="ARBA00009477"/>
    </source>
</evidence>
<dbReference type="Gene3D" id="2.40.30.170">
    <property type="match status" value="1"/>
</dbReference>
<protein>
    <recommendedName>
        <fullName evidence="2">CzcB-like barrel-sandwich hybrid domain-containing protein</fullName>
    </recommendedName>
</protein>
<dbReference type="Gene3D" id="2.40.420.20">
    <property type="match status" value="1"/>
</dbReference>
<dbReference type="NCBIfam" id="TIGR01730">
    <property type="entry name" value="RND_mfp"/>
    <property type="match status" value="1"/>
</dbReference>
<keyword evidence="4" id="KW-1185">Reference proteome</keyword>
<proteinExistence type="inferred from homology"/>
<dbReference type="PANTHER" id="PTHR30469:SF38">
    <property type="entry name" value="HLYD FAMILY SECRETION PROTEIN"/>
    <property type="match status" value="1"/>
</dbReference>
<dbReference type="GO" id="GO:1990281">
    <property type="term" value="C:efflux pump complex"/>
    <property type="evidence" value="ECO:0007669"/>
    <property type="project" value="TreeGrafter"/>
</dbReference>
<name>A0A2D0MYH3_FLAN2</name>
<dbReference type="PANTHER" id="PTHR30469">
    <property type="entry name" value="MULTIDRUG RESISTANCE PROTEIN MDTA"/>
    <property type="match status" value="1"/>
</dbReference>
<dbReference type="Gene3D" id="2.40.50.100">
    <property type="match status" value="1"/>
</dbReference>
<accession>A0A2D0MYH3</accession>
<dbReference type="OrthoDB" id="1522646at2"/>
<evidence type="ECO:0000259" key="2">
    <source>
        <dbReference type="Pfam" id="PF25973"/>
    </source>
</evidence>
<dbReference type="Gene3D" id="1.10.287.470">
    <property type="entry name" value="Helix hairpin bin"/>
    <property type="match status" value="1"/>
</dbReference>
<dbReference type="SUPFAM" id="SSF111369">
    <property type="entry name" value="HlyD-like secretion proteins"/>
    <property type="match status" value="1"/>
</dbReference>
<dbReference type="InterPro" id="IPR006143">
    <property type="entry name" value="RND_pump_MFP"/>
</dbReference>
<sequence>MFLSMMLKENSSKICRFLLSMLPLLFFYACKKSSSTDEAVNPIQSITATTEQPTPVSGMILTKGIFKKEIISQGIVKAVAQSEVVFPVDGIIEKILIQTGQRVKRGSLLAQLDSFKFQNERDLLQQQILKARIQLEAKMLSLGYKLEDSLTIDQKLWRNIQIESNLPNLKLQLQMAEHQLSRMSIRAPLSGVVADLEAQAGNPTTNFGKLCTIIDDHKLEVQFPILETELASAKIGSSITAFPLSDPERKINGVVKSINPKVDANGMIRVRAELNGSFRGLLNGMKIRIQLAQNLPNFFIIPKTAVVDRQGKLAAFLYKNGKAHWNYVQIAHENTTEYAIGESELNTGDTIIISNTFDLANLESVSLDSISTGLLPELPLAVE</sequence>
<dbReference type="GO" id="GO:0015562">
    <property type="term" value="F:efflux transmembrane transporter activity"/>
    <property type="evidence" value="ECO:0007669"/>
    <property type="project" value="TreeGrafter"/>
</dbReference>
<dbReference type="Proteomes" id="UP000223913">
    <property type="component" value="Unassembled WGS sequence"/>
</dbReference>
<dbReference type="InterPro" id="IPR058647">
    <property type="entry name" value="BSH_CzcB-like"/>
</dbReference>
<dbReference type="AlphaFoldDB" id="A0A2D0MYH3"/>
<evidence type="ECO:0000313" key="3">
    <source>
        <dbReference type="EMBL" id="PHN01277.1"/>
    </source>
</evidence>
<organism evidence="3 4">
    <name type="scientific">Flavilitoribacter nigricans (strain ATCC 23147 / DSM 23189 / NBRC 102662 / NCIMB 1420 / SS-2)</name>
    <name type="common">Lewinella nigricans</name>
    <dbReference type="NCBI Taxonomy" id="1122177"/>
    <lineage>
        <taxon>Bacteria</taxon>
        <taxon>Pseudomonadati</taxon>
        <taxon>Bacteroidota</taxon>
        <taxon>Saprospiria</taxon>
        <taxon>Saprospirales</taxon>
        <taxon>Lewinellaceae</taxon>
        <taxon>Flavilitoribacter</taxon>
    </lineage>
</organism>
<evidence type="ECO:0000313" key="4">
    <source>
        <dbReference type="Proteomes" id="UP000223913"/>
    </source>
</evidence>
<comment type="similarity">
    <text evidence="1">Belongs to the membrane fusion protein (MFP) (TC 8.A.1) family.</text>
</comment>
<dbReference type="Pfam" id="PF25973">
    <property type="entry name" value="BSH_CzcB"/>
    <property type="match status" value="1"/>
</dbReference>
<comment type="caution">
    <text evidence="3">The sequence shown here is derived from an EMBL/GenBank/DDBJ whole genome shotgun (WGS) entry which is preliminary data.</text>
</comment>
<gene>
    <name evidence="3" type="ORF">CRP01_38005</name>
</gene>
<dbReference type="EMBL" id="PDUD01000058">
    <property type="protein sequence ID" value="PHN01277.1"/>
    <property type="molecule type" value="Genomic_DNA"/>
</dbReference>
<reference evidence="3 4" key="1">
    <citation type="submission" date="2017-10" db="EMBL/GenBank/DDBJ databases">
        <title>The draft genome sequence of Lewinella nigricans NBRC 102662.</title>
        <authorList>
            <person name="Wang K."/>
        </authorList>
    </citation>
    <scope>NUCLEOTIDE SEQUENCE [LARGE SCALE GENOMIC DNA]</scope>
    <source>
        <strain evidence="3 4">NBRC 102662</strain>
    </source>
</reference>
<feature type="domain" description="CzcB-like barrel-sandwich hybrid" evidence="2">
    <location>
        <begin position="83"/>
        <end position="213"/>
    </location>
</feature>